<dbReference type="KEGG" id="gfm:Enr17x_42640"/>
<dbReference type="AlphaFoldDB" id="A0A518IGJ2"/>
<reference evidence="1 2" key="1">
    <citation type="submission" date="2019-03" db="EMBL/GenBank/DDBJ databases">
        <title>Deep-cultivation of Planctomycetes and their phenomic and genomic characterization uncovers novel biology.</title>
        <authorList>
            <person name="Wiegand S."/>
            <person name="Jogler M."/>
            <person name="Boedeker C."/>
            <person name="Pinto D."/>
            <person name="Vollmers J."/>
            <person name="Rivas-Marin E."/>
            <person name="Kohn T."/>
            <person name="Peeters S.H."/>
            <person name="Heuer A."/>
            <person name="Rast P."/>
            <person name="Oberbeckmann S."/>
            <person name="Bunk B."/>
            <person name="Jeske O."/>
            <person name="Meyerdierks A."/>
            <person name="Storesund J.E."/>
            <person name="Kallscheuer N."/>
            <person name="Luecker S."/>
            <person name="Lage O.M."/>
            <person name="Pohl T."/>
            <person name="Merkel B.J."/>
            <person name="Hornburger P."/>
            <person name="Mueller R.-W."/>
            <person name="Bruemmer F."/>
            <person name="Labrenz M."/>
            <person name="Spormann A.M."/>
            <person name="Op den Camp H."/>
            <person name="Overmann J."/>
            <person name="Amann R."/>
            <person name="Jetten M.S.M."/>
            <person name="Mascher T."/>
            <person name="Medema M.H."/>
            <person name="Devos D.P."/>
            <person name="Kaster A.-K."/>
            <person name="Ovreas L."/>
            <person name="Rohde M."/>
            <person name="Galperin M.Y."/>
            <person name="Jogler C."/>
        </authorList>
    </citation>
    <scope>NUCLEOTIDE SEQUENCE [LARGE SCALE GENOMIC DNA]</scope>
    <source>
        <strain evidence="1 2">Enr17</strain>
    </source>
</reference>
<name>A0A518IGJ2_9PLAN</name>
<dbReference type="EMBL" id="CP037452">
    <property type="protein sequence ID" value="QDV52204.1"/>
    <property type="molecule type" value="Genomic_DNA"/>
</dbReference>
<sequence length="267" mass="29906">MLGNKRTTRTCCLTIGITILMTNTIFAIDHVARVSPAEEIVVMDPGVDDEGNPKAIIKESEHGDIVDIPPTVIVHKYYYTGDRNFQGPFFPGGPSIVVVSDPVTHERLYLEVQMLPGAPRVTYRRNSINYDFGKKAIRIQFASKWDFIHKCKPRVSYHHGKSQMKKIAESLQKHSDNQSSWLERTGIPQATVTVVSGTTTIAGKTADGIHFVGKAVSTPVVKIVNSTPLNALFTPSPETEAIKYRDRNVRKAEFEQRNRDLYIPTNR</sequence>
<proteinExistence type="predicted"/>
<evidence type="ECO:0000313" key="2">
    <source>
        <dbReference type="Proteomes" id="UP000318313"/>
    </source>
</evidence>
<protein>
    <submittedName>
        <fullName evidence="1">Uncharacterized protein</fullName>
    </submittedName>
</protein>
<evidence type="ECO:0000313" key="1">
    <source>
        <dbReference type="EMBL" id="QDV52204.1"/>
    </source>
</evidence>
<keyword evidence="2" id="KW-1185">Reference proteome</keyword>
<accession>A0A518IGJ2</accession>
<gene>
    <name evidence="1" type="ORF">Enr17x_42640</name>
</gene>
<dbReference type="Proteomes" id="UP000318313">
    <property type="component" value="Chromosome"/>
</dbReference>
<organism evidence="1 2">
    <name type="scientific">Gimesia fumaroli</name>
    <dbReference type="NCBI Taxonomy" id="2527976"/>
    <lineage>
        <taxon>Bacteria</taxon>
        <taxon>Pseudomonadati</taxon>
        <taxon>Planctomycetota</taxon>
        <taxon>Planctomycetia</taxon>
        <taxon>Planctomycetales</taxon>
        <taxon>Planctomycetaceae</taxon>
        <taxon>Gimesia</taxon>
    </lineage>
</organism>